<reference evidence="1" key="1">
    <citation type="submission" date="2024-12" db="EMBL/GenBank/DDBJ databases">
        <authorList>
            <person name="Wu N."/>
        </authorList>
    </citation>
    <scope>NUCLEOTIDE SEQUENCE</scope>
    <source>
        <strain evidence="1">P15</strain>
    </source>
</reference>
<proteinExistence type="predicted"/>
<gene>
    <name evidence="1" type="ORF">ACI1P1_19975</name>
</gene>
<evidence type="ECO:0000313" key="1">
    <source>
        <dbReference type="EMBL" id="MFM9330583.1"/>
    </source>
</evidence>
<dbReference type="Proteomes" id="UP001631969">
    <property type="component" value="Unassembled WGS sequence"/>
</dbReference>
<dbReference type="EMBL" id="JBJURJ010000013">
    <property type="protein sequence ID" value="MFM9330583.1"/>
    <property type="molecule type" value="Genomic_DNA"/>
</dbReference>
<protein>
    <submittedName>
        <fullName evidence="1">NAD-dependent epimerase/dehydratase family protein</fullName>
    </submittedName>
</protein>
<sequence>MTKALVTGATGFLGRHVCLRLQAMGWEVAGMGRNRWAGSELEALGIRFIHADLRDREQAELACWGQDAVFHCGALSSPWGPYRDFQAVNVDGTAHITAGCLKHGVGRLVHISTPSIYFNGHEERLGVKEDAALPSKPVNAYAATKLKAEQVVRQAFREGLAGLILRPRAIFGPGDTALLPRLMRANDTSGIPLFRNGQVLLDLTYVDNVVDAMLLGWQAPEEALGQAYNITNGEPALLKDVLMELFTMLGMPLRTKKLPYPVAYGAAALLEWSHTLLPVLGEPTFTRYSVSVLAQSQTLDISRAHKLLGYTPQVSLHEGLRRFAEWWIETEGSRNEHR</sequence>
<organism evidence="1 2">
    <name type="scientific">Paenibacillus mesotrionivorans</name>
    <dbReference type="NCBI Taxonomy" id="3160968"/>
    <lineage>
        <taxon>Bacteria</taxon>
        <taxon>Bacillati</taxon>
        <taxon>Bacillota</taxon>
        <taxon>Bacilli</taxon>
        <taxon>Bacillales</taxon>
        <taxon>Paenibacillaceae</taxon>
        <taxon>Paenibacillus</taxon>
    </lineage>
</organism>
<comment type="caution">
    <text evidence="1">The sequence shown here is derived from an EMBL/GenBank/DDBJ whole genome shotgun (WGS) entry which is preliminary data.</text>
</comment>
<evidence type="ECO:0000313" key="2">
    <source>
        <dbReference type="Proteomes" id="UP001631969"/>
    </source>
</evidence>
<accession>A0ACC7P0M3</accession>
<name>A0ACC7P0M3_9BACL</name>
<keyword evidence="2" id="KW-1185">Reference proteome</keyword>